<sequence>MREVETELIPVQEALERFRGEIQETHSVSFQIMEIGGIHPDKGNEPFFDPYTQQESTEDFSNIGKHCIAVGYCADKIAEKLLEKKALTPEDFHTIVARALVHDVMRRLVACERRTKQSFEEWEIHNEDDVALHELFENFSEEDAPGKDMINYLGVAGRETGHMSLKEFVTLDPEGKPILKPDKTLVDIIVHVADDMTASPKPGVSEETKFVAIEERMRLGNFPERHPHLFRSGFGFDADNHPVLVDDVHDQLVIQGLKQVKSYKEWQILVFTFCTDRLSNIIDPHSSSSSREHIKKIVNSGLLT</sequence>
<comment type="caution">
    <text evidence="1">The sequence shown here is derived from an EMBL/GenBank/DDBJ whole genome shotgun (WGS) entry which is preliminary data.</text>
</comment>
<evidence type="ECO:0008006" key="3">
    <source>
        <dbReference type="Google" id="ProtNLM"/>
    </source>
</evidence>
<name>A0A2M7V242_9BACT</name>
<dbReference type="EMBL" id="PFPI01000059">
    <property type="protein sequence ID" value="PIZ92468.1"/>
    <property type="molecule type" value="Genomic_DNA"/>
</dbReference>
<proteinExistence type="predicted"/>
<dbReference type="AlphaFoldDB" id="A0A2M7V242"/>
<reference evidence="2" key="1">
    <citation type="submission" date="2017-09" db="EMBL/GenBank/DDBJ databases">
        <title>Depth-based differentiation of microbial function through sediment-hosted aquifers and enrichment of novel symbionts in the deep terrestrial subsurface.</title>
        <authorList>
            <person name="Probst A.J."/>
            <person name="Ladd B."/>
            <person name="Jarett J.K."/>
            <person name="Geller-Mcgrath D.E."/>
            <person name="Sieber C.M.K."/>
            <person name="Emerson J.B."/>
            <person name="Anantharaman K."/>
            <person name="Thomas B.C."/>
            <person name="Malmstrom R."/>
            <person name="Stieglmeier M."/>
            <person name="Klingl A."/>
            <person name="Woyke T."/>
            <person name="Ryan C.M."/>
            <person name="Banfield J.F."/>
        </authorList>
    </citation>
    <scope>NUCLEOTIDE SEQUENCE [LARGE SCALE GENOMIC DNA]</scope>
</reference>
<evidence type="ECO:0000313" key="1">
    <source>
        <dbReference type="EMBL" id="PIZ92468.1"/>
    </source>
</evidence>
<evidence type="ECO:0000313" key="2">
    <source>
        <dbReference type="Proteomes" id="UP000230078"/>
    </source>
</evidence>
<protein>
    <recommendedName>
        <fullName evidence="3">HD domain-containing protein</fullName>
    </recommendedName>
</protein>
<dbReference type="Proteomes" id="UP000230078">
    <property type="component" value="Unassembled WGS sequence"/>
</dbReference>
<accession>A0A2M7V242</accession>
<organism evidence="1 2">
    <name type="scientific">Candidatus Magasanikbacteria bacterium CG_4_10_14_0_2_um_filter_41_31</name>
    <dbReference type="NCBI Taxonomy" id="1974639"/>
    <lineage>
        <taxon>Bacteria</taxon>
        <taxon>Candidatus Magasanikiibacteriota</taxon>
    </lineage>
</organism>
<gene>
    <name evidence="1" type="ORF">COX83_04265</name>
</gene>